<dbReference type="Pfam" id="PF05721">
    <property type="entry name" value="PhyH"/>
    <property type="match status" value="1"/>
</dbReference>
<gene>
    <name evidence="1" type="ORF">BRX40_04080</name>
    <name evidence="2" type="ORF">CA257_01930</name>
</gene>
<accession>A0A1L6J730</accession>
<dbReference type="Proteomes" id="UP000286681">
    <property type="component" value="Unassembled WGS sequence"/>
</dbReference>
<proteinExistence type="predicted"/>
<dbReference type="AlphaFoldDB" id="A0A1L6J730"/>
<dbReference type="EMBL" id="CP018820">
    <property type="protein sequence ID" value="APR51725.1"/>
    <property type="molecule type" value="Genomic_DNA"/>
</dbReference>
<dbReference type="SUPFAM" id="SSF51197">
    <property type="entry name" value="Clavaminate synthase-like"/>
    <property type="match status" value="1"/>
</dbReference>
<reference evidence="3" key="2">
    <citation type="submission" date="2016-12" db="EMBL/GenBank/DDBJ databases">
        <title>Whole genome sequencing of Sphingomonas sp. ABOJV.</title>
        <authorList>
            <person name="Conlan S."/>
            <person name="Thomas P.J."/>
            <person name="Mullikin J."/>
            <person name="Palmore T.N."/>
            <person name="Frank K.M."/>
            <person name="Segre J.A."/>
        </authorList>
    </citation>
    <scope>NUCLEOTIDE SEQUENCE [LARGE SCALE GENOMIC DNA]</scope>
    <source>
        <strain evidence="3">ABOJV</strain>
    </source>
</reference>
<dbReference type="RefSeq" id="WP_075150751.1">
    <property type="nucleotide sequence ID" value="NZ_CP018820.1"/>
</dbReference>
<dbReference type="STRING" id="93064.BRX40_04080"/>
<dbReference type="Proteomes" id="UP000185161">
    <property type="component" value="Chromosome"/>
</dbReference>
<reference evidence="1" key="1">
    <citation type="submission" date="2016-12" db="EMBL/GenBank/DDBJ databases">
        <title>Whole genome sequencing of Sphingomonas koreensis.</title>
        <authorList>
            <person name="Conlan S."/>
            <person name="Thomas P.J."/>
            <person name="Mullikin J."/>
            <person name="Palmore T.N."/>
            <person name="Frank K.M."/>
            <person name="Segre J.A."/>
        </authorList>
    </citation>
    <scope>NUCLEOTIDE SEQUENCE</scope>
    <source>
        <strain evidence="1">ABOJV</strain>
    </source>
</reference>
<dbReference type="GeneID" id="44131733"/>
<name>A0A1L6J730_9SPHN</name>
<evidence type="ECO:0000313" key="3">
    <source>
        <dbReference type="Proteomes" id="UP000185161"/>
    </source>
</evidence>
<organism evidence="1 3">
    <name type="scientific">Sphingomonas koreensis</name>
    <dbReference type="NCBI Taxonomy" id="93064"/>
    <lineage>
        <taxon>Bacteria</taxon>
        <taxon>Pseudomonadati</taxon>
        <taxon>Pseudomonadota</taxon>
        <taxon>Alphaproteobacteria</taxon>
        <taxon>Sphingomonadales</taxon>
        <taxon>Sphingomonadaceae</taxon>
        <taxon>Sphingomonas</taxon>
    </lineage>
</organism>
<keyword evidence="1" id="KW-0223">Dioxygenase</keyword>
<sequence>MFPDLDRLVDALPTGQAGLRLRGTAGLAGLLDPGSTIASVAAGVLGPNARPVRAILFDKSPGTNWSLAWHQDRTIAVRQRIDTPDFGPWSTKRGLQHVEPPFGLIERMVTVRIHIDDVPEDNAPLLVAPGSHRLGRIAEDRIEAAVAACGVATCLADRGDIWLYATPILHASAAGHHLHRRVLQADYSRDELPGQLEWLGI</sequence>
<evidence type="ECO:0000313" key="4">
    <source>
        <dbReference type="Proteomes" id="UP000286681"/>
    </source>
</evidence>
<dbReference type="KEGG" id="skr:BRX40_04080"/>
<evidence type="ECO:0000313" key="1">
    <source>
        <dbReference type="EMBL" id="APR51725.1"/>
    </source>
</evidence>
<dbReference type="Gene3D" id="2.60.120.620">
    <property type="entry name" value="q2cbj1_9rhob like domain"/>
    <property type="match status" value="1"/>
</dbReference>
<protein>
    <submittedName>
        <fullName evidence="1">Phytanoyl-CoA dioxygenase</fullName>
    </submittedName>
</protein>
<dbReference type="EMBL" id="QQWO01000001">
    <property type="protein sequence ID" value="RSV08243.1"/>
    <property type="molecule type" value="Genomic_DNA"/>
</dbReference>
<dbReference type="GO" id="GO:0016706">
    <property type="term" value="F:2-oxoglutarate-dependent dioxygenase activity"/>
    <property type="evidence" value="ECO:0007669"/>
    <property type="project" value="UniProtKB-ARBA"/>
</dbReference>
<keyword evidence="3" id="KW-1185">Reference proteome</keyword>
<evidence type="ECO:0000313" key="2">
    <source>
        <dbReference type="EMBL" id="RSV08243.1"/>
    </source>
</evidence>
<keyword evidence="1" id="KW-0560">Oxidoreductase</keyword>
<dbReference type="OrthoDB" id="9791262at2"/>
<reference evidence="2 4" key="3">
    <citation type="submission" date="2018-07" db="EMBL/GenBank/DDBJ databases">
        <title>Genomic and Epidemiologic Investigation of an Indolent Hospital Outbreak.</title>
        <authorList>
            <person name="Johnson R.C."/>
            <person name="Deming C."/>
            <person name="Conlan S."/>
            <person name="Zellmer C.J."/>
            <person name="Michelin A.V."/>
            <person name="Lee-Lin S."/>
            <person name="Thomas P.J."/>
            <person name="Park M."/>
            <person name="Weingarten R.A."/>
            <person name="Less J."/>
            <person name="Dekker J.P."/>
            <person name="Frank K.M."/>
            <person name="Musser K.A."/>
            <person name="Mcquiston J.R."/>
            <person name="Henderson D.K."/>
            <person name="Lau A.F."/>
            <person name="Palmore T.N."/>
            <person name="Segre J.A."/>
        </authorList>
    </citation>
    <scope>NUCLEOTIDE SEQUENCE [LARGE SCALE GENOMIC DNA]</scope>
    <source>
        <strain evidence="2 4">SK-NIH.Env10_0317</strain>
    </source>
</reference>
<dbReference type="InterPro" id="IPR008775">
    <property type="entry name" value="Phytyl_CoA_dOase-like"/>
</dbReference>